<comment type="caution">
    <text evidence="1">The sequence shown here is derived from an EMBL/GenBank/DDBJ whole genome shotgun (WGS) entry which is preliminary data.</text>
</comment>
<name>A0ACC2V6T3_9TREE</name>
<proteinExistence type="predicted"/>
<dbReference type="EMBL" id="JASBWT010000024">
    <property type="protein sequence ID" value="KAJ9094694.1"/>
    <property type="molecule type" value="Genomic_DNA"/>
</dbReference>
<protein>
    <submittedName>
        <fullName evidence="1">Uncharacterized protein</fullName>
    </submittedName>
</protein>
<reference evidence="1" key="1">
    <citation type="submission" date="2023-04" db="EMBL/GenBank/DDBJ databases">
        <title>Draft Genome sequencing of Naganishia species isolated from polar environments using Oxford Nanopore Technology.</title>
        <authorList>
            <person name="Leo P."/>
            <person name="Venkateswaran K."/>
        </authorList>
    </citation>
    <scope>NUCLEOTIDE SEQUENCE</scope>
    <source>
        <strain evidence="1">MNA-CCFEE 5423</strain>
    </source>
</reference>
<sequence length="157" mass="16648">MPVQLRTNTNTRVGADGSVGAGGGWTAYIRQLGRKDPAEGVTRNWVKQGRQVQQAAVVEVGRTGLGDEETVFSPHVYPPAQTPYRTTIAIPSTTSSHPSQTPAPPQATSSSTAAAARPQRAGGGNNRRPQSFYLPSDRVAHFQQVAQDVLTESGGRV</sequence>
<gene>
    <name evidence="1" type="ORF">QFC21_005851</name>
</gene>
<evidence type="ECO:0000313" key="2">
    <source>
        <dbReference type="Proteomes" id="UP001227268"/>
    </source>
</evidence>
<evidence type="ECO:0000313" key="1">
    <source>
        <dbReference type="EMBL" id="KAJ9094694.1"/>
    </source>
</evidence>
<keyword evidence="2" id="KW-1185">Reference proteome</keyword>
<accession>A0ACC2V6T3</accession>
<organism evidence="1 2">
    <name type="scientific">Naganishia friedmannii</name>
    <dbReference type="NCBI Taxonomy" id="89922"/>
    <lineage>
        <taxon>Eukaryota</taxon>
        <taxon>Fungi</taxon>
        <taxon>Dikarya</taxon>
        <taxon>Basidiomycota</taxon>
        <taxon>Agaricomycotina</taxon>
        <taxon>Tremellomycetes</taxon>
        <taxon>Filobasidiales</taxon>
        <taxon>Filobasidiaceae</taxon>
        <taxon>Naganishia</taxon>
    </lineage>
</organism>
<dbReference type="Proteomes" id="UP001227268">
    <property type="component" value="Unassembled WGS sequence"/>
</dbReference>